<dbReference type="InterPro" id="IPR014710">
    <property type="entry name" value="RmlC-like_jellyroll"/>
</dbReference>
<name>A0A0M2RGN4_9PROT</name>
<protein>
    <submittedName>
        <fullName evidence="1">Metal-dependent protein of the double-stranded beta helix superfamily-like protein</fullName>
    </submittedName>
</protein>
<gene>
    <name evidence="1" type="ORF">WH95_01155</name>
</gene>
<dbReference type="OrthoDB" id="7059163at2"/>
<organism evidence="1 2">
    <name type="scientific">Kiloniella litopenaei</name>
    <dbReference type="NCBI Taxonomy" id="1549748"/>
    <lineage>
        <taxon>Bacteria</taxon>
        <taxon>Pseudomonadati</taxon>
        <taxon>Pseudomonadota</taxon>
        <taxon>Alphaproteobacteria</taxon>
        <taxon>Rhodospirillales</taxon>
        <taxon>Kiloniellaceae</taxon>
        <taxon>Kiloniella</taxon>
    </lineage>
</organism>
<evidence type="ECO:0000313" key="1">
    <source>
        <dbReference type="EMBL" id="KKJ78718.1"/>
    </source>
</evidence>
<dbReference type="RefSeq" id="WP_046501833.1">
    <property type="nucleotide sequence ID" value="NZ_LANI01000001.1"/>
</dbReference>
<proteinExistence type="predicted"/>
<accession>A0A0M2RGN4</accession>
<dbReference type="STRING" id="1549748.WH95_01155"/>
<comment type="caution">
    <text evidence="1">The sequence shown here is derived from an EMBL/GenBank/DDBJ whole genome shotgun (WGS) entry which is preliminary data.</text>
</comment>
<dbReference type="SUPFAM" id="SSF51182">
    <property type="entry name" value="RmlC-like cupins"/>
    <property type="match status" value="1"/>
</dbReference>
<sequence length="177" mass="19657">MFSLERFVEDCCAAVRTDKTHKSVTDIFDRAFHDPSAITAALGEPEKAGITPIYCSSDVAILNLVWKPSMIIPPHNHNMWAMIGVYGGREDNIFWRRIKDDPDGRIEAAGAASLSTGDYTPLGNDIIHSVANPITKLTGAIHVYGGDFFEAERSEWDPESLSEQDIDLEKLKAMFKD</sequence>
<dbReference type="EMBL" id="LANI01000001">
    <property type="protein sequence ID" value="KKJ78718.1"/>
    <property type="molecule type" value="Genomic_DNA"/>
</dbReference>
<dbReference type="InterPro" id="IPR011051">
    <property type="entry name" value="RmlC_Cupin_sf"/>
</dbReference>
<dbReference type="AlphaFoldDB" id="A0A0M2RGN4"/>
<keyword evidence="2" id="KW-1185">Reference proteome</keyword>
<evidence type="ECO:0000313" key="2">
    <source>
        <dbReference type="Proteomes" id="UP000034491"/>
    </source>
</evidence>
<dbReference type="PATRIC" id="fig|1549748.8.peg.248"/>
<dbReference type="Proteomes" id="UP000034491">
    <property type="component" value="Unassembled WGS sequence"/>
</dbReference>
<reference evidence="1 2" key="1">
    <citation type="submission" date="2015-03" db="EMBL/GenBank/DDBJ databases">
        <title>Genome sequence of Kiloniella sp. P1-1, isolated from the gut microflora of Pacific white shrimp, Penaeus vannamei.</title>
        <authorList>
            <person name="Shao Z."/>
            <person name="Wang L."/>
            <person name="Li X."/>
        </authorList>
    </citation>
    <scope>NUCLEOTIDE SEQUENCE [LARGE SCALE GENOMIC DNA]</scope>
    <source>
        <strain evidence="1 2">P1-1</strain>
    </source>
</reference>
<dbReference type="Gene3D" id="2.60.120.10">
    <property type="entry name" value="Jelly Rolls"/>
    <property type="match status" value="1"/>
</dbReference>